<sequence length="138" mass="15407">MPGCPSLDRRNREVTLTPFRYLTAMPPKGSTRARILPGCPSLDSGSRVPGVGFEPRAFRQSLEHFIPFWFADGGPNQVAWLEREFIDRKVRGSNSTSASRLPLSRLERPGSIREPMPHLCGVAVRHRKGATAGRFFFA</sequence>
<protein>
    <submittedName>
        <fullName evidence="1">Uncharacterized protein</fullName>
    </submittedName>
</protein>
<dbReference type="GeneID" id="20321169"/>
<proteinExistence type="predicted"/>
<dbReference type="EMBL" id="KL596772">
    <property type="protein sequence ID" value="KER25588.1"/>
    <property type="molecule type" value="Genomic_DNA"/>
</dbReference>
<dbReference type="Proteomes" id="UP000054324">
    <property type="component" value="Unassembled WGS sequence"/>
</dbReference>
<evidence type="ECO:0000313" key="1">
    <source>
        <dbReference type="EMBL" id="KER25588.1"/>
    </source>
</evidence>
<keyword evidence="2" id="KW-1185">Reference proteome</keyword>
<name>A0A074ZEI2_OPIVI</name>
<gene>
    <name evidence="1" type="ORF">T265_06990</name>
</gene>
<accession>A0A074ZEI2</accession>
<dbReference type="KEGG" id="ovi:T265_06990"/>
<dbReference type="CTD" id="20321169"/>
<reference evidence="1 2" key="1">
    <citation type="submission" date="2013-11" db="EMBL/GenBank/DDBJ databases">
        <title>Opisthorchis viverrini - life in the bile duct.</title>
        <authorList>
            <person name="Young N.D."/>
            <person name="Nagarajan N."/>
            <person name="Lin S.J."/>
            <person name="Korhonen P.K."/>
            <person name="Jex A.R."/>
            <person name="Hall R.S."/>
            <person name="Safavi-Hemami H."/>
            <person name="Kaewkong W."/>
            <person name="Bertrand D."/>
            <person name="Gao S."/>
            <person name="Seet Q."/>
            <person name="Wongkham S."/>
            <person name="Teh B.T."/>
            <person name="Wongkham C."/>
            <person name="Intapan P.M."/>
            <person name="Maleewong W."/>
            <person name="Yang X."/>
            <person name="Hu M."/>
            <person name="Wang Z."/>
            <person name="Hofmann A."/>
            <person name="Sternberg P.W."/>
            <person name="Tan P."/>
            <person name="Wang J."/>
            <person name="Gasser R.B."/>
        </authorList>
    </citation>
    <scope>NUCLEOTIDE SEQUENCE [LARGE SCALE GENOMIC DNA]</scope>
</reference>
<dbReference type="AlphaFoldDB" id="A0A074ZEI2"/>
<dbReference type="OrthoDB" id="269496at2759"/>
<evidence type="ECO:0000313" key="2">
    <source>
        <dbReference type="Proteomes" id="UP000054324"/>
    </source>
</evidence>
<organism evidence="1 2">
    <name type="scientific">Opisthorchis viverrini</name>
    <name type="common">Southeast Asian liver fluke</name>
    <dbReference type="NCBI Taxonomy" id="6198"/>
    <lineage>
        <taxon>Eukaryota</taxon>
        <taxon>Metazoa</taxon>
        <taxon>Spiralia</taxon>
        <taxon>Lophotrochozoa</taxon>
        <taxon>Platyhelminthes</taxon>
        <taxon>Trematoda</taxon>
        <taxon>Digenea</taxon>
        <taxon>Opisthorchiida</taxon>
        <taxon>Opisthorchiata</taxon>
        <taxon>Opisthorchiidae</taxon>
        <taxon>Opisthorchis</taxon>
    </lineage>
</organism>
<dbReference type="RefSeq" id="XP_009170671.1">
    <property type="nucleotide sequence ID" value="XM_009172407.1"/>
</dbReference>